<feature type="domain" description="DNA helicase Pif1-like DEAD-box helicase" evidence="2">
    <location>
        <begin position="327"/>
        <end position="492"/>
    </location>
</feature>
<dbReference type="GO" id="GO:0043139">
    <property type="term" value="F:5'-3' DNA helicase activity"/>
    <property type="evidence" value="ECO:0007669"/>
    <property type="project" value="UniProtKB-EC"/>
</dbReference>
<keyword evidence="1" id="KW-0067">ATP-binding</keyword>
<name>A0AAV3RP17_LITER</name>
<accession>A0AAV3RP17</accession>
<dbReference type="GO" id="GO:0005524">
    <property type="term" value="F:ATP binding"/>
    <property type="evidence" value="ECO:0007669"/>
    <property type="project" value="UniProtKB-KW"/>
</dbReference>
<keyword evidence="1" id="KW-0234">DNA repair</keyword>
<keyword evidence="1" id="KW-0347">Helicase</keyword>
<dbReference type="GO" id="GO:0016787">
    <property type="term" value="F:hydrolase activity"/>
    <property type="evidence" value="ECO:0007669"/>
    <property type="project" value="UniProtKB-KW"/>
</dbReference>
<dbReference type="Pfam" id="PF05970">
    <property type="entry name" value="PIF1"/>
    <property type="match status" value="1"/>
</dbReference>
<dbReference type="GO" id="GO:0006281">
    <property type="term" value="P:DNA repair"/>
    <property type="evidence" value="ECO:0007669"/>
    <property type="project" value="UniProtKB-KW"/>
</dbReference>
<dbReference type="EC" id="5.6.2.3" evidence="1"/>
<gene>
    <name evidence="3" type="ORF">LIER_30333</name>
</gene>
<comment type="similarity">
    <text evidence="1">Belongs to the helicase family.</text>
</comment>
<protein>
    <recommendedName>
        <fullName evidence="1">ATP-dependent DNA helicase</fullName>
        <ecNumber evidence="1">5.6.2.3</ecNumber>
    </recommendedName>
</protein>
<evidence type="ECO:0000313" key="3">
    <source>
        <dbReference type="EMBL" id="GAA0182188.1"/>
    </source>
</evidence>
<dbReference type="AlphaFoldDB" id="A0AAV3RP17"/>
<dbReference type="Proteomes" id="UP001454036">
    <property type="component" value="Unassembled WGS sequence"/>
</dbReference>
<comment type="catalytic activity">
    <reaction evidence="1">
        <text>ATP + H2O = ADP + phosphate + H(+)</text>
        <dbReference type="Rhea" id="RHEA:13065"/>
        <dbReference type="ChEBI" id="CHEBI:15377"/>
        <dbReference type="ChEBI" id="CHEBI:15378"/>
        <dbReference type="ChEBI" id="CHEBI:30616"/>
        <dbReference type="ChEBI" id="CHEBI:43474"/>
        <dbReference type="ChEBI" id="CHEBI:456216"/>
        <dbReference type="EC" id="5.6.2.3"/>
    </reaction>
</comment>
<keyword evidence="1" id="KW-0547">Nucleotide-binding</keyword>
<dbReference type="InterPro" id="IPR010285">
    <property type="entry name" value="DNA_helicase_pif1-like_DEAD"/>
</dbReference>
<dbReference type="PANTHER" id="PTHR10492">
    <property type="match status" value="1"/>
</dbReference>
<dbReference type="Gene3D" id="3.40.50.300">
    <property type="entry name" value="P-loop containing nucleotide triphosphate hydrolases"/>
    <property type="match status" value="1"/>
</dbReference>
<dbReference type="InterPro" id="IPR027417">
    <property type="entry name" value="P-loop_NTPase"/>
</dbReference>
<comment type="caution">
    <text evidence="3">The sequence shown here is derived from an EMBL/GenBank/DDBJ whole genome shotgun (WGS) entry which is preliminary data.</text>
</comment>
<keyword evidence="1" id="KW-0233">DNA recombination</keyword>
<evidence type="ECO:0000256" key="1">
    <source>
        <dbReference type="RuleBase" id="RU363044"/>
    </source>
</evidence>
<dbReference type="EMBL" id="BAABME010010809">
    <property type="protein sequence ID" value="GAA0182188.1"/>
    <property type="molecule type" value="Genomic_DNA"/>
</dbReference>
<evidence type="ECO:0000259" key="2">
    <source>
        <dbReference type="Pfam" id="PF05970"/>
    </source>
</evidence>
<keyword evidence="4" id="KW-1185">Reference proteome</keyword>
<sequence>MYKYIHKGHDKVVFRIASDTPGSDIDEISNFQNSRWVSPVEAAWRIFDFPLYGMFPAVLQLQVHMPNFQTAHFDDDADLEELLRDERQKRTMLTEFFKINETNVEARRLNLLYKEFPKHYVWDNQMRTWTRRKRGVVIGRLCVVNPVENERYYLRVLLNNVRCPTSYDHLLVVDGIRCETFLDAAYKWGLLHNDDDINKTMEESSTYRMPADRLFATLLHYCRPSNARLLHYCRPSNARKLFDNYYEHMVEDFRRLRVQLNLSDGDIQYKVLQGINETLESLGRDINEYHLVSFNYTSSDFERYTREITTEKNIPVPNEDLHAINLLNAQQRYAYDIIFNDAITDTGGIFFVDGPSGTGKSFLYKVLLAHIRSRGYITLIVASSGIASSGFLGGRTAHSRFKIPIDAQPGVKCQISFQSGEAQLIRSSKIIIWDEAPMVDKTIILALNKLLQDLCEDTRPFGGKLVVFGGDFRQVLPVVRGGGIKEQVQTSIVY</sequence>
<comment type="cofactor">
    <cofactor evidence="1">
        <name>Mg(2+)</name>
        <dbReference type="ChEBI" id="CHEBI:18420"/>
    </cofactor>
</comment>
<dbReference type="GO" id="GO:0006310">
    <property type="term" value="P:DNA recombination"/>
    <property type="evidence" value="ECO:0007669"/>
    <property type="project" value="UniProtKB-KW"/>
</dbReference>
<dbReference type="GO" id="GO:0000723">
    <property type="term" value="P:telomere maintenance"/>
    <property type="evidence" value="ECO:0007669"/>
    <property type="project" value="InterPro"/>
</dbReference>
<evidence type="ECO:0000313" key="4">
    <source>
        <dbReference type="Proteomes" id="UP001454036"/>
    </source>
</evidence>
<proteinExistence type="inferred from homology"/>
<keyword evidence="1" id="KW-0378">Hydrolase</keyword>
<dbReference type="SUPFAM" id="SSF52540">
    <property type="entry name" value="P-loop containing nucleoside triphosphate hydrolases"/>
    <property type="match status" value="1"/>
</dbReference>
<dbReference type="PANTHER" id="PTHR10492:SF94">
    <property type="entry name" value="ATP-DEPENDENT DNA HELICASE"/>
    <property type="match status" value="1"/>
</dbReference>
<organism evidence="3 4">
    <name type="scientific">Lithospermum erythrorhizon</name>
    <name type="common">Purple gromwell</name>
    <name type="synonym">Lithospermum officinale var. erythrorhizon</name>
    <dbReference type="NCBI Taxonomy" id="34254"/>
    <lineage>
        <taxon>Eukaryota</taxon>
        <taxon>Viridiplantae</taxon>
        <taxon>Streptophyta</taxon>
        <taxon>Embryophyta</taxon>
        <taxon>Tracheophyta</taxon>
        <taxon>Spermatophyta</taxon>
        <taxon>Magnoliopsida</taxon>
        <taxon>eudicotyledons</taxon>
        <taxon>Gunneridae</taxon>
        <taxon>Pentapetalae</taxon>
        <taxon>asterids</taxon>
        <taxon>lamiids</taxon>
        <taxon>Boraginales</taxon>
        <taxon>Boraginaceae</taxon>
        <taxon>Boraginoideae</taxon>
        <taxon>Lithospermeae</taxon>
        <taxon>Lithospermum</taxon>
    </lineage>
</organism>
<reference evidence="3 4" key="1">
    <citation type="submission" date="2024-01" db="EMBL/GenBank/DDBJ databases">
        <title>The complete chloroplast genome sequence of Lithospermum erythrorhizon: insights into the phylogenetic relationship among Boraginaceae species and the maternal lineages of purple gromwells.</title>
        <authorList>
            <person name="Okada T."/>
            <person name="Watanabe K."/>
        </authorList>
    </citation>
    <scope>NUCLEOTIDE SEQUENCE [LARGE SCALE GENOMIC DNA]</scope>
</reference>
<keyword evidence="1" id="KW-0227">DNA damage</keyword>